<proteinExistence type="inferred from homology"/>
<dbReference type="InterPro" id="IPR023031">
    <property type="entry name" value="OPRT"/>
</dbReference>
<dbReference type="Proteomes" id="UP000321805">
    <property type="component" value="Chromosome"/>
</dbReference>
<dbReference type="CDD" id="cd06223">
    <property type="entry name" value="PRTases_typeI"/>
    <property type="match status" value="1"/>
</dbReference>
<feature type="binding site" evidence="6">
    <location>
        <position position="122"/>
    </location>
    <ligand>
        <name>orotate</name>
        <dbReference type="ChEBI" id="CHEBI:30839"/>
    </ligand>
</feature>
<dbReference type="EMBL" id="CP042430">
    <property type="protein sequence ID" value="QEC46712.1"/>
    <property type="molecule type" value="Genomic_DNA"/>
</dbReference>
<feature type="binding site" evidence="6">
    <location>
        <position position="150"/>
    </location>
    <ligand>
        <name>orotate</name>
        <dbReference type="ChEBI" id="CHEBI:30839"/>
    </ligand>
</feature>
<dbReference type="OrthoDB" id="1493031at2"/>
<comment type="subunit">
    <text evidence="6">Homodimer.</text>
</comment>
<reference evidence="8 9" key="1">
    <citation type="journal article" date="2018" name="J. Microbiol.">
        <title>Baekduia soli gen. nov., sp. nov., a novel bacterium isolated from the soil of Baekdu Mountain and proposal of a novel family name, Baekduiaceae fam. nov.</title>
        <authorList>
            <person name="An D.S."/>
            <person name="Siddiqi M.Z."/>
            <person name="Kim K.H."/>
            <person name="Yu H.S."/>
            <person name="Im W.T."/>
        </authorList>
    </citation>
    <scope>NUCLEOTIDE SEQUENCE [LARGE SCALE GENOMIC DNA]</scope>
    <source>
        <strain evidence="8 9">BR7-21</strain>
    </source>
</reference>
<dbReference type="GO" id="GO:0000287">
    <property type="term" value="F:magnesium ion binding"/>
    <property type="evidence" value="ECO:0007669"/>
    <property type="project" value="UniProtKB-UniRule"/>
</dbReference>
<keyword evidence="9" id="KW-1185">Reference proteome</keyword>
<dbReference type="Gene3D" id="3.40.50.2020">
    <property type="match status" value="1"/>
</dbReference>
<dbReference type="EC" id="2.4.2.10" evidence="2 6"/>
<dbReference type="GO" id="GO:0019856">
    <property type="term" value="P:pyrimidine nucleobase biosynthetic process"/>
    <property type="evidence" value="ECO:0007669"/>
    <property type="project" value="TreeGrafter"/>
</dbReference>
<keyword evidence="5 6" id="KW-0665">Pyrimidine biosynthesis</keyword>
<dbReference type="SUPFAM" id="SSF53271">
    <property type="entry name" value="PRTase-like"/>
    <property type="match status" value="1"/>
</dbReference>
<evidence type="ECO:0000256" key="1">
    <source>
        <dbReference type="ARBA" id="ARBA00004889"/>
    </source>
</evidence>
<keyword evidence="4 6" id="KW-0808">Transferase</keyword>
<dbReference type="InterPro" id="IPR029057">
    <property type="entry name" value="PRTase-like"/>
</dbReference>
<comment type="caution">
    <text evidence="6">Lacks conserved residue(s) required for the propagation of feature annotation.</text>
</comment>
<dbReference type="Pfam" id="PF00156">
    <property type="entry name" value="Pribosyltran"/>
    <property type="match status" value="1"/>
</dbReference>
<feature type="domain" description="Phosphoribosyltransferase" evidence="7">
    <location>
        <begin position="60"/>
        <end position="153"/>
    </location>
</feature>
<organism evidence="8 9">
    <name type="scientific">Baekduia soli</name>
    <dbReference type="NCBI Taxonomy" id="496014"/>
    <lineage>
        <taxon>Bacteria</taxon>
        <taxon>Bacillati</taxon>
        <taxon>Actinomycetota</taxon>
        <taxon>Thermoleophilia</taxon>
        <taxon>Solirubrobacterales</taxon>
        <taxon>Baekduiaceae</taxon>
        <taxon>Baekduia</taxon>
    </lineage>
</organism>
<dbReference type="InterPro" id="IPR004467">
    <property type="entry name" value="Or_phspho_trans_dom"/>
</dbReference>
<feature type="binding site" evidence="6">
    <location>
        <position position="91"/>
    </location>
    <ligand>
        <name>5-phospho-alpha-D-ribose 1-diphosphate</name>
        <dbReference type="ChEBI" id="CHEBI:58017"/>
        <note>ligand shared between dimeric partners</note>
    </ligand>
</feature>
<dbReference type="NCBIfam" id="TIGR00336">
    <property type="entry name" value="pyrE"/>
    <property type="match status" value="1"/>
</dbReference>
<keyword evidence="6" id="KW-0460">Magnesium</keyword>
<dbReference type="AlphaFoldDB" id="A0A5B8U1A1"/>
<comment type="cofactor">
    <cofactor evidence="6">
        <name>Mg(2+)</name>
        <dbReference type="ChEBI" id="CHEBI:18420"/>
    </cofactor>
</comment>
<evidence type="ECO:0000313" key="9">
    <source>
        <dbReference type="Proteomes" id="UP000321805"/>
    </source>
</evidence>
<feature type="binding site" description="in other chain" evidence="6">
    <location>
        <position position="92"/>
    </location>
    <ligand>
        <name>5-phospho-alpha-D-ribose 1-diphosphate</name>
        <dbReference type="ChEBI" id="CHEBI:58017"/>
        <note>ligand shared between dimeric partners</note>
    </ligand>
</feature>
<dbReference type="UniPathway" id="UPA00070">
    <property type="reaction ID" value="UER00119"/>
</dbReference>
<gene>
    <name evidence="6 8" type="primary">pyrE</name>
    <name evidence="8" type="ORF">FSW04_03345</name>
</gene>
<dbReference type="PANTHER" id="PTHR19278">
    <property type="entry name" value="OROTATE PHOSPHORIBOSYLTRANSFERASE"/>
    <property type="match status" value="1"/>
</dbReference>
<sequence length="183" mass="18664">MDATQRLVDELRIHALVIGEVVLTSGATAQYYVDAKRAILRPPGFAALGEIVAGHAAGWGATAVGGLTMGADPVACAALAGGFDGKAFFVRKDAKQHGLQRRIEGPLLEPGDRCVIVEDVVTTGGSTLQAIEAVQEAGLEIVGVVSVLDRLAGGGAAIEAAAGAPYVACATIDDIHPDRPDRG</sequence>
<dbReference type="RefSeq" id="WP_146916241.1">
    <property type="nucleotide sequence ID" value="NZ_CP042430.1"/>
</dbReference>
<evidence type="ECO:0000313" key="8">
    <source>
        <dbReference type="EMBL" id="QEC46712.1"/>
    </source>
</evidence>
<dbReference type="InterPro" id="IPR000836">
    <property type="entry name" value="PRTase_dom"/>
</dbReference>
<accession>A0A5B8U1A1</accession>
<comment type="catalytic activity">
    <reaction evidence="6">
        <text>orotidine 5'-phosphate + diphosphate = orotate + 5-phospho-alpha-D-ribose 1-diphosphate</text>
        <dbReference type="Rhea" id="RHEA:10380"/>
        <dbReference type="ChEBI" id="CHEBI:30839"/>
        <dbReference type="ChEBI" id="CHEBI:33019"/>
        <dbReference type="ChEBI" id="CHEBI:57538"/>
        <dbReference type="ChEBI" id="CHEBI:58017"/>
        <dbReference type="EC" id="2.4.2.10"/>
    </reaction>
</comment>
<feature type="binding site" evidence="6">
    <location>
        <position position="97"/>
    </location>
    <ligand>
        <name>5-phospho-alpha-D-ribose 1-diphosphate</name>
        <dbReference type="ChEBI" id="CHEBI:58017"/>
        <note>ligand shared between dimeric partners</note>
    </ligand>
</feature>
<evidence type="ECO:0000256" key="2">
    <source>
        <dbReference type="ARBA" id="ARBA00011971"/>
    </source>
</evidence>
<keyword evidence="3 6" id="KW-0328">Glycosyltransferase</keyword>
<dbReference type="HAMAP" id="MF_01208">
    <property type="entry name" value="PyrE"/>
    <property type="match status" value="1"/>
</dbReference>
<protein>
    <recommendedName>
        <fullName evidence="2 6">Orotate phosphoribosyltransferase</fullName>
        <shortName evidence="6">OPRT</shortName>
        <shortName evidence="6">OPRTase</shortName>
        <ecNumber evidence="2 6">2.4.2.10</ecNumber>
    </recommendedName>
</protein>
<dbReference type="GO" id="GO:0004588">
    <property type="term" value="F:orotate phosphoribosyltransferase activity"/>
    <property type="evidence" value="ECO:0007669"/>
    <property type="project" value="UniProtKB-UniRule"/>
</dbReference>
<comment type="similarity">
    <text evidence="6">Belongs to the purine/pyrimidine phosphoribosyltransferase family. PyrE subfamily.</text>
</comment>
<dbReference type="KEGG" id="bsol:FSW04_03345"/>
<comment type="pathway">
    <text evidence="1 6">Pyrimidine metabolism; UMP biosynthesis via de novo pathway; UMP from orotate: step 1/2.</text>
</comment>
<dbReference type="GO" id="GO:0044205">
    <property type="term" value="P:'de novo' UMP biosynthetic process"/>
    <property type="evidence" value="ECO:0007669"/>
    <property type="project" value="UniProtKB-UniRule"/>
</dbReference>
<evidence type="ECO:0000256" key="4">
    <source>
        <dbReference type="ARBA" id="ARBA00022679"/>
    </source>
</evidence>
<evidence type="ECO:0000256" key="5">
    <source>
        <dbReference type="ARBA" id="ARBA00022975"/>
    </source>
</evidence>
<evidence type="ECO:0000256" key="3">
    <source>
        <dbReference type="ARBA" id="ARBA00022676"/>
    </source>
</evidence>
<evidence type="ECO:0000259" key="7">
    <source>
        <dbReference type="Pfam" id="PF00156"/>
    </source>
</evidence>
<feature type="binding site" evidence="6">
    <location>
        <position position="95"/>
    </location>
    <ligand>
        <name>5-phospho-alpha-D-ribose 1-diphosphate</name>
        <dbReference type="ChEBI" id="CHEBI:58017"/>
        <note>ligand shared between dimeric partners</note>
    </ligand>
</feature>
<dbReference type="PANTHER" id="PTHR19278:SF9">
    <property type="entry name" value="URIDINE 5'-MONOPHOSPHATE SYNTHASE"/>
    <property type="match status" value="1"/>
</dbReference>
<name>A0A5B8U1A1_9ACTN</name>
<evidence type="ECO:0000256" key="6">
    <source>
        <dbReference type="HAMAP-Rule" id="MF_01208"/>
    </source>
</evidence>
<feature type="binding site" description="in other chain" evidence="6">
    <location>
        <begin position="118"/>
        <end position="126"/>
    </location>
    <ligand>
        <name>5-phospho-alpha-D-ribose 1-diphosphate</name>
        <dbReference type="ChEBI" id="CHEBI:58017"/>
        <note>ligand shared between dimeric partners</note>
    </ligand>
</feature>
<comment type="function">
    <text evidence="6">Catalyzes the transfer of a ribosyl phosphate group from 5-phosphoribose 1-diphosphate to orotate, leading to the formation of orotidine monophosphate (OMP).</text>
</comment>